<comment type="caution">
    <text evidence="3">The sequence shown here is derived from an EMBL/GenBank/DDBJ whole genome shotgun (WGS) entry which is preliminary data.</text>
</comment>
<feature type="region of interest" description="Disordered" evidence="2">
    <location>
        <begin position="160"/>
        <end position="206"/>
    </location>
</feature>
<accession>A0A5C6A7M1</accession>
<name>A0A5C6A7M1_9BACT</name>
<evidence type="ECO:0000256" key="2">
    <source>
        <dbReference type="SAM" id="MobiDB-lite"/>
    </source>
</evidence>
<dbReference type="AlphaFoldDB" id="A0A5C6A7M1"/>
<keyword evidence="1" id="KW-0175">Coiled coil</keyword>
<evidence type="ECO:0000313" key="4">
    <source>
        <dbReference type="Proteomes" id="UP000317421"/>
    </source>
</evidence>
<protein>
    <submittedName>
        <fullName evidence="3">Uncharacterized protein</fullName>
    </submittedName>
</protein>
<evidence type="ECO:0000256" key="1">
    <source>
        <dbReference type="SAM" id="Coils"/>
    </source>
</evidence>
<sequence length="206" mass="22055">MTPIEQLAEDATRLLAEVDEQLDEKTHEVASLRREYTAARRAADSLANGSDALNAIAAAIAGQLGTLAGRVETAADEAATLRRERKRLARVVELLAGAVDEGGAPTASRVRPVVQRIVRDNSGLTYQEVYDLTRDALAGDGYSAIGLGLRVREALNDPTIQGDDEGLYHSQPTPTATLRPEPSSRRQPEVAGLAIRSREEAPHGTP</sequence>
<organism evidence="3 4">
    <name type="scientific">Botrimarina colliarenosi</name>
    <dbReference type="NCBI Taxonomy" id="2528001"/>
    <lineage>
        <taxon>Bacteria</taxon>
        <taxon>Pseudomonadati</taxon>
        <taxon>Planctomycetota</taxon>
        <taxon>Planctomycetia</taxon>
        <taxon>Pirellulales</taxon>
        <taxon>Lacipirellulaceae</taxon>
        <taxon>Botrimarina</taxon>
    </lineage>
</organism>
<proteinExistence type="predicted"/>
<evidence type="ECO:0000313" key="3">
    <source>
        <dbReference type="EMBL" id="TWT95387.1"/>
    </source>
</evidence>
<dbReference type="EMBL" id="SJPR01000005">
    <property type="protein sequence ID" value="TWT95387.1"/>
    <property type="molecule type" value="Genomic_DNA"/>
</dbReference>
<feature type="compositionally biased region" description="Basic and acidic residues" evidence="2">
    <location>
        <begin position="196"/>
        <end position="206"/>
    </location>
</feature>
<keyword evidence="4" id="KW-1185">Reference proteome</keyword>
<dbReference type="RefSeq" id="WP_146446225.1">
    <property type="nucleotide sequence ID" value="NZ_SJPR01000005.1"/>
</dbReference>
<gene>
    <name evidence="3" type="ORF">Pla108_35350</name>
</gene>
<reference evidence="3 4" key="1">
    <citation type="submission" date="2019-02" db="EMBL/GenBank/DDBJ databases">
        <title>Deep-cultivation of Planctomycetes and their phenomic and genomic characterization uncovers novel biology.</title>
        <authorList>
            <person name="Wiegand S."/>
            <person name="Jogler M."/>
            <person name="Boedeker C."/>
            <person name="Pinto D."/>
            <person name="Vollmers J."/>
            <person name="Rivas-Marin E."/>
            <person name="Kohn T."/>
            <person name="Peeters S.H."/>
            <person name="Heuer A."/>
            <person name="Rast P."/>
            <person name="Oberbeckmann S."/>
            <person name="Bunk B."/>
            <person name="Jeske O."/>
            <person name="Meyerdierks A."/>
            <person name="Storesund J.E."/>
            <person name="Kallscheuer N."/>
            <person name="Luecker S."/>
            <person name="Lage O.M."/>
            <person name="Pohl T."/>
            <person name="Merkel B.J."/>
            <person name="Hornburger P."/>
            <person name="Mueller R.-W."/>
            <person name="Bruemmer F."/>
            <person name="Labrenz M."/>
            <person name="Spormann A.M."/>
            <person name="Op Den Camp H."/>
            <person name="Overmann J."/>
            <person name="Amann R."/>
            <person name="Jetten M.S.M."/>
            <person name="Mascher T."/>
            <person name="Medema M.H."/>
            <person name="Devos D.P."/>
            <person name="Kaster A.-K."/>
            <person name="Ovreas L."/>
            <person name="Rohde M."/>
            <person name="Galperin M.Y."/>
            <person name="Jogler C."/>
        </authorList>
    </citation>
    <scope>NUCLEOTIDE SEQUENCE [LARGE SCALE GENOMIC DNA]</scope>
    <source>
        <strain evidence="3 4">Pla108</strain>
    </source>
</reference>
<feature type="coiled-coil region" evidence="1">
    <location>
        <begin position="4"/>
        <end position="42"/>
    </location>
</feature>
<dbReference type="Proteomes" id="UP000317421">
    <property type="component" value="Unassembled WGS sequence"/>
</dbReference>